<dbReference type="OrthoDB" id="18368at2157"/>
<evidence type="ECO:0000313" key="13">
    <source>
        <dbReference type="EMBL" id="MXR21574.1"/>
    </source>
</evidence>
<evidence type="ECO:0000259" key="12">
    <source>
        <dbReference type="PROSITE" id="PS50893"/>
    </source>
</evidence>
<sequence length="368" mass="40748">MSTEVRGEREARSEETVIEMQNLRKVYDDTIVAVDDVDLDVREGEFFTILGPSGSGKSTLLQMISGIETPTSGEIRLGSDVVNDVKPYNRKTSLVFQEYALFPHMTARENVEYGLMLRGVPKAERRERADDMFELMDLVGKEDRNIQDLSGGERQRVATARSLVIEPDVLLLDEVLGALDEKLAKEMQVELKRIQEEVEKTFVFVTHSQEEAFSMSDRIAVMNEGDVEQVGEPLDIYKNPATEFVADFLQMPNLVTGTVTAVGEDVVTVSSGGLDFQIARSEVGTVPSVDDDLTFLVPNERLSFGDGQTNSFSAVVADTIFKGPHTEYALELETGRNLRAHQTTGETLFAEGETVEVGFEPDAVSVFD</sequence>
<organism evidence="13 14">
    <name type="scientific">Halobacterium bonnevillei</name>
    <dbReference type="NCBI Taxonomy" id="2692200"/>
    <lineage>
        <taxon>Archaea</taxon>
        <taxon>Methanobacteriati</taxon>
        <taxon>Methanobacteriota</taxon>
        <taxon>Stenosarchaea group</taxon>
        <taxon>Halobacteria</taxon>
        <taxon>Halobacteriales</taxon>
        <taxon>Halobacteriaceae</taxon>
        <taxon>Halobacterium</taxon>
    </lineage>
</organism>
<protein>
    <recommendedName>
        <fullName evidence="9">Molybdate/tungstate import ATP-binding protein WtpC</fullName>
        <ecNumber evidence="8">7.3.2.6</ecNumber>
    </recommendedName>
</protein>
<dbReference type="SUPFAM" id="SSF52540">
    <property type="entry name" value="P-loop containing nucleoside triphosphate hydrolases"/>
    <property type="match status" value="1"/>
</dbReference>
<dbReference type="Gene3D" id="2.40.50.100">
    <property type="match status" value="1"/>
</dbReference>
<dbReference type="Pfam" id="PF00005">
    <property type="entry name" value="ABC_tran"/>
    <property type="match status" value="1"/>
</dbReference>
<dbReference type="EC" id="7.3.2.6" evidence="8"/>
<dbReference type="InterPro" id="IPR050093">
    <property type="entry name" value="ABC_SmlMolc_Importer"/>
</dbReference>
<dbReference type="SUPFAM" id="SSF50331">
    <property type="entry name" value="MOP-like"/>
    <property type="match status" value="1"/>
</dbReference>
<comment type="caution">
    <text evidence="13">The sequence shown here is derived from an EMBL/GenBank/DDBJ whole genome shotgun (WGS) entry which is preliminary data.</text>
</comment>
<gene>
    <name evidence="13" type="ORF">GRX66_13510</name>
</gene>
<dbReference type="Pfam" id="PF08402">
    <property type="entry name" value="TOBE_2"/>
    <property type="match status" value="1"/>
</dbReference>
<comment type="catalytic activity">
    <reaction evidence="10">
        <text>tungstate(in) + ATP + H2O = tungstate(out) + ADP + phosphate + H(+)</text>
        <dbReference type="Rhea" id="RHEA:35027"/>
        <dbReference type="ChEBI" id="CHEBI:15377"/>
        <dbReference type="ChEBI" id="CHEBI:15378"/>
        <dbReference type="ChEBI" id="CHEBI:30616"/>
        <dbReference type="ChEBI" id="CHEBI:43474"/>
        <dbReference type="ChEBI" id="CHEBI:46502"/>
        <dbReference type="ChEBI" id="CHEBI:456216"/>
        <dbReference type="EC" id="7.3.2.6"/>
    </reaction>
</comment>
<dbReference type="PANTHER" id="PTHR42781">
    <property type="entry name" value="SPERMIDINE/PUTRESCINE IMPORT ATP-BINDING PROTEIN POTA"/>
    <property type="match status" value="1"/>
</dbReference>
<dbReference type="GO" id="GO:0005524">
    <property type="term" value="F:ATP binding"/>
    <property type="evidence" value="ECO:0007669"/>
    <property type="project" value="UniProtKB-KW"/>
</dbReference>
<dbReference type="Gene3D" id="3.40.50.300">
    <property type="entry name" value="P-loop containing nucleotide triphosphate hydrolases"/>
    <property type="match status" value="1"/>
</dbReference>
<proteinExistence type="inferred from homology"/>
<dbReference type="InterPro" id="IPR027417">
    <property type="entry name" value="P-loop_NTPase"/>
</dbReference>
<evidence type="ECO:0000256" key="10">
    <source>
        <dbReference type="ARBA" id="ARBA00047936"/>
    </source>
</evidence>
<dbReference type="PANTHER" id="PTHR42781:SF4">
    <property type="entry name" value="SPERMIDINE_PUTRESCINE IMPORT ATP-BINDING PROTEIN POTA"/>
    <property type="match status" value="1"/>
</dbReference>
<keyword evidence="4" id="KW-0547">Nucleotide-binding</keyword>
<dbReference type="InterPro" id="IPR003439">
    <property type="entry name" value="ABC_transporter-like_ATP-bd"/>
</dbReference>
<evidence type="ECO:0000256" key="6">
    <source>
        <dbReference type="ARBA" id="ARBA00038307"/>
    </source>
</evidence>
<evidence type="ECO:0000256" key="2">
    <source>
        <dbReference type="ARBA" id="ARBA00022448"/>
    </source>
</evidence>
<evidence type="ECO:0000256" key="9">
    <source>
        <dbReference type="ARBA" id="ARBA00041133"/>
    </source>
</evidence>
<evidence type="ECO:0000256" key="1">
    <source>
        <dbReference type="ARBA" id="ARBA00004202"/>
    </source>
</evidence>
<accession>A0A6B0SIE5</accession>
<evidence type="ECO:0000256" key="7">
    <source>
        <dbReference type="ARBA" id="ARBA00038781"/>
    </source>
</evidence>
<dbReference type="FunFam" id="3.40.50.300:FF:000425">
    <property type="entry name" value="Probable ABC transporter, ATP-binding subunit"/>
    <property type="match status" value="1"/>
</dbReference>
<dbReference type="PROSITE" id="PS50893">
    <property type="entry name" value="ABC_TRANSPORTER_2"/>
    <property type="match status" value="1"/>
</dbReference>
<evidence type="ECO:0000256" key="5">
    <source>
        <dbReference type="ARBA" id="ARBA00022840"/>
    </source>
</evidence>
<dbReference type="InterPro" id="IPR003593">
    <property type="entry name" value="AAA+_ATPase"/>
</dbReference>
<evidence type="ECO:0000256" key="8">
    <source>
        <dbReference type="ARBA" id="ARBA00039025"/>
    </source>
</evidence>
<evidence type="ECO:0000256" key="3">
    <source>
        <dbReference type="ARBA" id="ARBA00022505"/>
    </source>
</evidence>
<dbReference type="GO" id="GO:0043190">
    <property type="term" value="C:ATP-binding cassette (ABC) transporter complex"/>
    <property type="evidence" value="ECO:0007669"/>
    <property type="project" value="InterPro"/>
</dbReference>
<dbReference type="GO" id="GO:0016887">
    <property type="term" value="F:ATP hydrolysis activity"/>
    <property type="evidence" value="ECO:0007669"/>
    <property type="project" value="InterPro"/>
</dbReference>
<comment type="subunit">
    <text evidence="7">The complex is composed of two ATP-binding proteins (WtpC), two transmembrane proteins (WtpB) and a solute-binding protein (WtpA).</text>
</comment>
<keyword evidence="3" id="KW-0500">Molybdenum</keyword>
<dbReference type="EMBL" id="WUUU01000127">
    <property type="protein sequence ID" value="MXR21574.1"/>
    <property type="molecule type" value="Genomic_DNA"/>
</dbReference>
<dbReference type="RefSeq" id="WP_159527033.1">
    <property type="nucleotide sequence ID" value="NZ_WUUU01000127.1"/>
</dbReference>
<dbReference type="InterPro" id="IPR008995">
    <property type="entry name" value="Mo/tungstate-bd_C_term_dom"/>
</dbReference>
<dbReference type="InterPro" id="IPR013611">
    <property type="entry name" value="Transp-assoc_OB_typ2"/>
</dbReference>
<dbReference type="Proteomes" id="UP000471521">
    <property type="component" value="Unassembled WGS sequence"/>
</dbReference>
<evidence type="ECO:0000313" key="14">
    <source>
        <dbReference type="Proteomes" id="UP000471521"/>
    </source>
</evidence>
<dbReference type="GO" id="GO:1901238">
    <property type="term" value="F:ABC-type tungstate transporter activity"/>
    <property type="evidence" value="ECO:0007669"/>
    <property type="project" value="UniProtKB-EC"/>
</dbReference>
<dbReference type="AlphaFoldDB" id="A0A6B0SIE5"/>
<reference evidence="13 14" key="1">
    <citation type="submission" date="2019-12" db="EMBL/GenBank/DDBJ databases">
        <title>Isolation and characterization of three novel carbon monoxide-oxidizing members of Halobacteria from salione crusts and soils.</title>
        <authorList>
            <person name="Myers M.R."/>
            <person name="King G.M."/>
        </authorList>
    </citation>
    <scope>NUCLEOTIDE SEQUENCE [LARGE SCALE GENOMIC DNA]</scope>
    <source>
        <strain evidence="13 14">PCN9</strain>
    </source>
</reference>
<evidence type="ECO:0000256" key="11">
    <source>
        <dbReference type="ARBA" id="ARBA00057369"/>
    </source>
</evidence>
<evidence type="ECO:0000256" key="4">
    <source>
        <dbReference type="ARBA" id="ARBA00022741"/>
    </source>
</evidence>
<keyword evidence="5 13" id="KW-0067">ATP-binding</keyword>
<feature type="domain" description="ABC transporter" evidence="12">
    <location>
        <begin position="18"/>
        <end position="249"/>
    </location>
</feature>
<comment type="similarity">
    <text evidence="6">Belongs to the ABC transporter superfamily. Sulfate/tungstate importer (TC 3.A.1.6) family.</text>
</comment>
<name>A0A6B0SIE5_9EURY</name>
<comment type="subcellular location">
    <subcellularLocation>
        <location evidence="1">Cell membrane</location>
        <topology evidence="1">Peripheral membrane protein</topology>
    </subcellularLocation>
</comment>
<dbReference type="SMART" id="SM00382">
    <property type="entry name" value="AAA"/>
    <property type="match status" value="1"/>
</dbReference>
<comment type="function">
    <text evidence="11">Part of the ABC transporter complex WtpABC involved in molybdate/tungstate import. Responsible for energy coupling to the transport system.</text>
</comment>
<keyword evidence="2" id="KW-0813">Transport</keyword>
<keyword evidence="14" id="KW-1185">Reference proteome</keyword>